<evidence type="ECO:0000313" key="5">
    <source>
        <dbReference type="EMBL" id="AKB76793.1"/>
    </source>
</evidence>
<dbReference type="InterPro" id="IPR036390">
    <property type="entry name" value="WH_DNA-bd_sf"/>
</dbReference>
<keyword evidence="6" id="KW-1185">Reference proteome</keyword>
<evidence type="ECO:0000313" key="6">
    <source>
        <dbReference type="Proteomes" id="UP000033101"/>
    </source>
</evidence>
<evidence type="ECO:0000256" key="3">
    <source>
        <dbReference type="ARBA" id="ARBA00023163"/>
    </source>
</evidence>
<dbReference type="RefSeq" id="WP_048136847.1">
    <property type="nucleotide sequence ID" value="NZ_CP009516.1"/>
</dbReference>
<evidence type="ECO:0008006" key="7">
    <source>
        <dbReference type="Google" id="ProtNLM"/>
    </source>
</evidence>
<dbReference type="PANTHER" id="PTHR38465:SF1">
    <property type="entry name" value="HTH-TYPE TRANSCRIPTIONAL REGULATOR MJ1563-RELATED"/>
    <property type="match status" value="1"/>
</dbReference>
<organism evidence="5 6">
    <name type="scientific">Methanosarcina horonobensis HB-1 = JCM 15518</name>
    <dbReference type="NCBI Taxonomy" id="1434110"/>
    <lineage>
        <taxon>Archaea</taxon>
        <taxon>Methanobacteriati</taxon>
        <taxon>Methanobacteriota</taxon>
        <taxon>Stenosarchaea group</taxon>
        <taxon>Methanomicrobia</taxon>
        <taxon>Methanosarcinales</taxon>
        <taxon>Methanosarcinaceae</taxon>
        <taxon>Methanosarcina</taxon>
    </lineage>
</organism>
<name>A0A0E3SBY2_9EURY</name>
<dbReference type="InterPro" id="IPR036388">
    <property type="entry name" value="WH-like_DNA-bd_sf"/>
</dbReference>
<dbReference type="KEGG" id="mhor:MSHOH_0310"/>
<evidence type="ECO:0000256" key="2">
    <source>
        <dbReference type="ARBA" id="ARBA00023125"/>
    </source>
</evidence>
<sequence length="183" mass="21207">MIKNPRDEFIQLIVHNSKVQGLDELTSQILAVLFIEPEEIPLEELAEKTGYSLSAVSTASKFLASIGLIKKFRKPGSKKVYLFMEKDMISIGVRILRAKYENVILPTKQVLPGIIEAYKKKEDSEETSKELEIVENYYEQLLSTEKPFKDYMENLDKVEKERKKNRKKSCSHSKENFAEEKEK</sequence>
<dbReference type="AlphaFoldDB" id="A0A0E3SBY2"/>
<accession>A0A0E3SBY2</accession>
<keyword evidence="2" id="KW-0238">DNA-binding</keyword>
<dbReference type="PATRIC" id="fig|1434110.4.peg.365"/>
<keyword evidence="3" id="KW-0804">Transcription</keyword>
<protein>
    <recommendedName>
        <fullName evidence="7">HTH marR-type domain-containing protein</fullName>
    </recommendedName>
</protein>
<dbReference type="HOGENOM" id="CLU_126375_0_0_2"/>
<keyword evidence="1" id="KW-0805">Transcription regulation</keyword>
<feature type="region of interest" description="Disordered" evidence="4">
    <location>
        <begin position="160"/>
        <end position="183"/>
    </location>
</feature>
<dbReference type="EMBL" id="CP009516">
    <property type="protein sequence ID" value="AKB76793.1"/>
    <property type="molecule type" value="Genomic_DNA"/>
</dbReference>
<dbReference type="OrthoDB" id="85881at2157"/>
<dbReference type="GeneID" id="24829432"/>
<evidence type="ECO:0000256" key="1">
    <source>
        <dbReference type="ARBA" id="ARBA00023015"/>
    </source>
</evidence>
<proteinExistence type="predicted"/>
<dbReference type="PANTHER" id="PTHR38465">
    <property type="entry name" value="HTH-TYPE TRANSCRIPTIONAL REGULATOR MJ1563-RELATED"/>
    <property type="match status" value="1"/>
</dbReference>
<dbReference type="Proteomes" id="UP000033101">
    <property type="component" value="Chromosome"/>
</dbReference>
<gene>
    <name evidence="5" type="ORF">MSHOH_0310</name>
</gene>
<dbReference type="InterPro" id="IPR052362">
    <property type="entry name" value="HTH-GbsR_regulator"/>
</dbReference>
<dbReference type="STRING" id="1434110.MSHOH_0310"/>
<dbReference type="Gene3D" id="1.10.10.10">
    <property type="entry name" value="Winged helix-like DNA-binding domain superfamily/Winged helix DNA-binding domain"/>
    <property type="match status" value="1"/>
</dbReference>
<feature type="compositionally biased region" description="Basic and acidic residues" evidence="4">
    <location>
        <begin position="172"/>
        <end position="183"/>
    </location>
</feature>
<dbReference type="GO" id="GO:0003677">
    <property type="term" value="F:DNA binding"/>
    <property type="evidence" value="ECO:0007669"/>
    <property type="project" value="UniProtKB-KW"/>
</dbReference>
<reference evidence="5 6" key="1">
    <citation type="submission" date="2014-07" db="EMBL/GenBank/DDBJ databases">
        <title>Methanogenic archaea and the global carbon cycle.</title>
        <authorList>
            <person name="Henriksen J.R."/>
            <person name="Luke J."/>
            <person name="Reinhart S."/>
            <person name="Benedict M.N."/>
            <person name="Youngblut N.D."/>
            <person name="Metcalf M.E."/>
            <person name="Whitaker R.J."/>
            <person name="Metcalf W.W."/>
        </authorList>
    </citation>
    <scope>NUCLEOTIDE SEQUENCE [LARGE SCALE GENOMIC DNA]</scope>
    <source>
        <strain evidence="5 6">HB-1</strain>
    </source>
</reference>
<evidence type="ECO:0000256" key="4">
    <source>
        <dbReference type="SAM" id="MobiDB-lite"/>
    </source>
</evidence>
<dbReference type="SUPFAM" id="SSF46785">
    <property type="entry name" value="Winged helix' DNA-binding domain"/>
    <property type="match status" value="1"/>
</dbReference>